<reference evidence="1 2" key="1">
    <citation type="submission" date="2015-07" db="EMBL/GenBank/DDBJ databases">
        <title>Isolation and Genomic Characterization of a Novel Halophilic Metal-Reducing Deltaproteobacterium from the Deep Subsurface.</title>
        <authorList>
            <person name="Badalamenti J.P."/>
            <person name="Summers Z.M."/>
            <person name="Gralnick J.A."/>
            <person name="Bond D.R."/>
        </authorList>
    </citation>
    <scope>NUCLEOTIDE SEQUENCE [LARGE SCALE GENOMIC DNA]</scope>
    <source>
        <strain evidence="1 2">WTL</strain>
    </source>
</reference>
<evidence type="ECO:0000313" key="1">
    <source>
        <dbReference type="EMBL" id="ALC15698.1"/>
    </source>
</evidence>
<dbReference type="KEGG" id="des:DSOUD_0912"/>
<sequence>MTETTNLLAAGQTLLKDVALRYATQHGMRPDTIEWTEQYDQWWLKITTADHSVKIVFSADEIEDFATDGDGSKSSKVKIRNAFASLAM</sequence>
<gene>
    <name evidence="1" type="ORF">DSOUD_0912</name>
</gene>
<keyword evidence="2" id="KW-1185">Reference proteome</keyword>
<evidence type="ECO:0000313" key="2">
    <source>
        <dbReference type="Proteomes" id="UP000057158"/>
    </source>
</evidence>
<dbReference type="EMBL" id="CP010802">
    <property type="protein sequence ID" value="ALC15698.1"/>
    <property type="molecule type" value="Genomic_DNA"/>
</dbReference>
<dbReference type="RefSeq" id="WP_053549882.1">
    <property type="nucleotide sequence ID" value="NZ_CP010802.1"/>
</dbReference>
<name>A0A0M5IN81_9BACT</name>
<dbReference type="PATRIC" id="fig|1603606.3.peg.1003"/>
<organism evidence="1 2">
    <name type="scientific">Desulfuromonas soudanensis</name>
    <dbReference type="NCBI Taxonomy" id="1603606"/>
    <lineage>
        <taxon>Bacteria</taxon>
        <taxon>Pseudomonadati</taxon>
        <taxon>Thermodesulfobacteriota</taxon>
        <taxon>Desulfuromonadia</taxon>
        <taxon>Desulfuromonadales</taxon>
        <taxon>Desulfuromonadaceae</taxon>
        <taxon>Desulfuromonas</taxon>
    </lineage>
</organism>
<dbReference type="Proteomes" id="UP000057158">
    <property type="component" value="Chromosome"/>
</dbReference>
<accession>A0A0M5IN81</accession>
<proteinExistence type="predicted"/>
<protein>
    <submittedName>
        <fullName evidence="1">Uncharacterized protein</fullName>
    </submittedName>
</protein>
<dbReference type="AlphaFoldDB" id="A0A0M5IN81"/>
<dbReference type="OrthoDB" id="5405831at2"/>